<dbReference type="InterPro" id="IPR023210">
    <property type="entry name" value="NADP_OxRdtase_dom"/>
</dbReference>
<gene>
    <name evidence="3" type="ORF">HMPREF9444_00417</name>
</gene>
<dbReference type="GO" id="GO:0016491">
    <property type="term" value="F:oxidoreductase activity"/>
    <property type="evidence" value="ECO:0007669"/>
    <property type="project" value="UniProtKB-KW"/>
</dbReference>
<dbReference type="SUPFAM" id="SSF51430">
    <property type="entry name" value="NAD(P)-linked oxidoreductase"/>
    <property type="match status" value="1"/>
</dbReference>
<reference evidence="3 4" key="1">
    <citation type="submission" date="2011-01" db="EMBL/GenBank/DDBJ databases">
        <authorList>
            <person name="Weinstock G."/>
            <person name="Sodergren E."/>
            <person name="Clifton S."/>
            <person name="Fulton L."/>
            <person name="Fulton B."/>
            <person name="Courtney L."/>
            <person name="Fronick C."/>
            <person name="Harrison M."/>
            <person name="Strong C."/>
            <person name="Farmer C."/>
            <person name="Delahaunty K."/>
            <person name="Markovic C."/>
            <person name="Hall O."/>
            <person name="Minx P."/>
            <person name="Tomlinson C."/>
            <person name="Mitreva M."/>
            <person name="Hou S."/>
            <person name="Chen J."/>
            <person name="Wollam A."/>
            <person name="Pepin K.H."/>
            <person name="Johnson M."/>
            <person name="Bhonagiri V."/>
            <person name="Zhang X."/>
            <person name="Suruliraj S."/>
            <person name="Warren W."/>
            <person name="Chinwalla A."/>
            <person name="Mardis E.R."/>
            <person name="Wilson R.K."/>
        </authorList>
    </citation>
    <scope>NUCLEOTIDE SEQUENCE [LARGE SCALE GENOMIC DNA]</scope>
    <source>
        <strain evidence="4">DSM 22608 / JCM 16073 / KCTC 15190 / YIT 12066</strain>
    </source>
</reference>
<dbReference type="OrthoDB" id="9772407at2"/>
<proteinExistence type="predicted"/>
<feature type="domain" description="NADP-dependent oxidoreductase" evidence="2">
    <location>
        <begin position="14"/>
        <end position="306"/>
    </location>
</feature>
<sequence length="333" mass="37200">MQKRKIGNLEVSAIGMGCMGFTHAYGEGPEEKEAIALVHEAFDLGCNFFDMSQMYSYFKNEEFVGKALKNLPRDQVVISDKFWPSKLPGEDFPDDKLSEKGLRTTLEKSLKLLQTDYIDIYTEHQMASDSLEEVAYIMGKFIQEGKIRAWGLSSPTAEEIKTAHAVTPLAAVQSEYSIMERKWEQDVIPLCRELNIGFVAFSPMANGFLSGKYTPGAKYEGDDVRRFISRFDPKIMQANQVVLNLIEKIAQEKGCTKAQVSLSFVLKGGEFIVPIPGMRSSDRVKENLGAVDFPLTDSEYKNLKEALSHIEILGSRSGLDIKKLGTVPENVSV</sequence>
<evidence type="ECO:0000313" key="4">
    <source>
        <dbReference type="Proteomes" id="UP000018458"/>
    </source>
</evidence>
<dbReference type="Gene3D" id="3.20.20.100">
    <property type="entry name" value="NADP-dependent oxidoreductase domain"/>
    <property type="match status" value="1"/>
</dbReference>
<keyword evidence="1" id="KW-0560">Oxidoreductase</keyword>
<dbReference type="STRING" id="762983.HMPREF9444_00417"/>
<dbReference type="eggNOG" id="COG0667">
    <property type="taxonomic scope" value="Bacteria"/>
</dbReference>
<dbReference type="InterPro" id="IPR050791">
    <property type="entry name" value="Aldo-Keto_reductase"/>
</dbReference>
<keyword evidence="4" id="KW-1185">Reference proteome</keyword>
<protein>
    <submittedName>
        <fullName evidence="3">Oxidoreductase, aldo/keto reductase family protein</fullName>
    </submittedName>
</protein>
<organism evidence="3 4">
    <name type="scientific">Succinatimonas hippei (strain DSM 22608 / JCM 16073 / KCTC 15190 / YIT 12066)</name>
    <dbReference type="NCBI Taxonomy" id="762983"/>
    <lineage>
        <taxon>Bacteria</taxon>
        <taxon>Pseudomonadati</taxon>
        <taxon>Pseudomonadota</taxon>
        <taxon>Gammaproteobacteria</taxon>
        <taxon>Aeromonadales</taxon>
        <taxon>Succinivibrionaceae</taxon>
        <taxon>Succinatimonas</taxon>
    </lineage>
</organism>
<dbReference type="EMBL" id="AEVO01000018">
    <property type="protein sequence ID" value="EFY07730.1"/>
    <property type="molecule type" value="Genomic_DNA"/>
</dbReference>
<dbReference type="AlphaFoldDB" id="E8LIA2"/>
<evidence type="ECO:0000313" key="3">
    <source>
        <dbReference type="EMBL" id="EFY07730.1"/>
    </source>
</evidence>
<accession>E8LIA2</accession>
<name>E8LIA2_SUCHY</name>
<dbReference type="PANTHER" id="PTHR43625:SF77">
    <property type="entry name" value="ALDO-KETO REDUCTASE"/>
    <property type="match status" value="1"/>
</dbReference>
<dbReference type="PANTHER" id="PTHR43625">
    <property type="entry name" value="AFLATOXIN B1 ALDEHYDE REDUCTASE"/>
    <property type="match status" value="1"/>
</dbReference>
<dbReference type="Pfam" id="PF00248">
    <property type="entry name" value="Aldo_ket_red"/>
    <property type="match status" value="1"/>
</dbReference>
<dbReference type="RefSeq" id="WP_009142640.1">
    <property type="nucleotide sequence ID" value="NZ_GL830956.1"/>
</dbReference>
<evidence type="ECO:0000256" key="1">
    <source>
        <dbReference type="ARBA" id="ARBA00023002"/>
    </source>
</evidence>
<dbReference type="InterPro" id="IPR036812">
    <property type="entry name" value="NAD(P)_OxRdtase_dom_sf"/>
</dbReference>
<dbReference type="HOGENOM" id="CLU_023205_2_1_6"/>
<dbReference type="GO" id="GO:0005737">
    <property type="term" value="C:cytoplasm"/>
    <property type="evidence" value="ECO:0007669"/>
    <property type="project" value="TreeGrafter"/>
</dbReference>
<evidence type="ECO:0000259" key="2">
    <source>
        <dbReference type="Pfam" id="PF00248"/>
    </source>
</evidence>
<dbReference type="Proteomes" id="UP000018458">
    <property type="component" value="Unassembled WGS sequence"/>
</dbReference>
<comment type="caution">
    <text evidence="3">The sequence shown here is derived from an EMBL/GenBank/DDBJ whole genome shotgun (WGS) entry which is preliminary data.</text>
</comment>